<dbReference type="GO" id="GO:0016740">
    <property type="term" value="F:transferase activity"/>
    <property type="evidence" value="ECO:0007669"/>
    <property type="project" value="UniProtKB-KW"/>
</dbReference>
<keyword evidence="8" id="KW-0808">Transferase</keyword>
<feature type="active site" description="Charge relay system" evidence="6">
    <location>
        <position position="79"/>
    </location>
</feature>
<dbReference type="PANTHER" id="PTHR11895:SF151">
    <property type="entry name" value="GLUTAMYL-TRNA(GLN) AMIDOTRANSFERASE SUBUNIT A"/>
    <property type="match status" value="1"/>
</dbReference>
<dbReference type="AlphaFoldDB" id="A0A6N7XUW6"/>
<comment type="function">
    <text evidence="5 6">Allows the formation of correctly charged Gln-tRNA(Gln) through the transamidation of misacylated Glu-tRNA(Gln) in organisms which lack glutaminyl-tRNA synthetase. The reaction takes place in the presence of glutamine and ATP through an activated gamma-phospho-Glu-tRNA(Gln).</text>
</comment>
<evidence type="ECO:0000313" key="9">
    <source>
        <dbReference type="Proteomes" id="UP000469523"/>
    </source>
</evidence>
<comment type="catalytic activity">
    <reaction evidence="6">
        <text>L-glutamyl-tRNA(Gln) + L-glutamine + ATP + H2O = L-glutaminyl-tRNA(Gln) + L-glutamate + ADP + phosphate + H(+)</text>
        <dbReference type="Rhea" id="RHEA:17521"/>
        <dbReference type="Rhea" id="RHEA-COMP:9681"/>
        <dbReference type="Rhea" id="RHEA-COMP:9684"/>
        <dbReference type="ChEBI" id="CHEBI:15377"/>
        <dbReference type="ChEBI" id="CHEBI:15378"/>
        <dbReference type="ChEBI" id="CHEBI:29985"/>
        <dbReference type="ChEBI" id="CHEBI:30616"/>
        <dbReference type="ChEBI" id="CHEBI:43474"/>
        <dbReference type="ChEBI" id="CHEBI:58359"/>
        <dbReference type="ChEBI" id="CHEBI:78520"/>
        <dbReference type="ChEBI" id="CHEBI:78521"/>
        <dbReference type="ChEBI" id="CHEBI:456216"/>
        <dbReference type="EC" id="6.3.5.7"/>
    </reaction>
</comment>
<dbReference type="NCBIfam" id="TIGR00132">
    <property type="entry name" value="gatA"/>
    <property type="match status" value="1"/>
</dbReference>
<keyword evidence="9" id="KW-1185">Reference proteome</keyword>
<feature type="active site" description="Charge relay system" evidence="6">
    <location>
        <position position="154"/>
    </location>
</feature>
<dbReference type="GO" id="GO:0030956">
    <property type="term" value="C:glutamyl-tRNA(Gln) amidotransferase complex"/>
    <property type="evidence" value="ECO:0007669"/>
    <property type="project" value="InterPro"/>
</dbReference>
<proteinExistence type="inferred from homology"/>
<keyword evidence="1 6" id="KW-0436">Ligase</keyword>
<evidence type="ECO:0000256" key="4">
    <source>
        <dbReference type="ARBA" id="ARBA00022917"/>
    </source>
</evidence>
<evidence type="ECO:0000313" key="8">
    <source>
        <dbReference type="EMBL" id="MSU00275.1"/>
    </source>
</evidence>
<evidence type="ECO:0000256" key="1">
    <source>
        <dbReference type="ARBA" id="ARBA00022598"/>
    </source>
</evidence>
<sequence length="487" mass="53428">MDITKLSAFEMRKKISKKEISSKELVTAHFNRIEEVEKNINAFITLNKEEALKTAEKVDEKIKNGEQIGLLAGLPIGVKDNIVTKDLRTTCGSKMLENFIPPYDATVVTRIKEADGIIMGKTNMDEFAMGSSTETSYFGPTKNPIDTERVPGGSSGGSAAAVKSGEVALALGTDTGGSIRQPASYCDVVGIKPSYGIVSRYGAVSMANTLDQVGVFGRDVRDAVFMLSAITGYDKKDSTSFNNPEGTIIFGSFPEEIDYKDYLKGMKIGLPREFTYEGMDPRINEEITKSIKMFESLGAEIEEISLPHIEYGLAAYYIISTSEISSNLARFDGVKYGYRAKEYNTLDELYINSRTEAFGEEVKRRIMLGTYSLSRGYADDHYKKALKVRTLIKNDFDKAFSKYDIILSPTCPVLPFKLGEKVNDPLAMYMGDLFTVPVNLAGLCSMSIPCGYVEGLPVGLQIIGNRLKEANIIKAGLGFEGGVKNGL</sequence>
<evidence type="ECO:0000259" key="7">
    <source>
        <dbReference type="Pfam" id="PF01425"/>
    </source>
</evidence>
<comment type="caution">
    <text evidence="8">The sequence shown here is derived from an EMBL/GenBank/DDBJ whole genome shotgun (WGS) entry which is preliminary data.</text>
</comment>
<protein>
    <recommendedName>
        <fullName evidence="6">Glutamyl-tRNA(Gln) amidotransferase subunit A</fullName>
        <shortName evidence="6">Glu-ADT subunit A</shortName>
        <ecNumber evidence="6">6.3.5.7</ecNumber>
    </recommendedName>
</protein>
<dbReference type="InterPro" id="IPR004412">
    <property type="entry name" value="GatA"/>
</dbReference>
<dbReference type="EC" id="6.3.5.7" evidence="6"/>
<reference evidence="8 9" key="1">
    <citation type="submission" date="2019-09" db="EMBL/GenBank/DDBJ databases">
        <title>In-depth cultivation of the pig gut microbiome towards novel bacterial diversity and tailored functional studies.</title>
        <authorList>
            <person name="Wylensek D."/>
            <person name="Hitch T.C.A."/>
            <person name="Clavel T."/>
        </authorList>
    </citation>
    <scope>NUCLEOTIDE SEQUENCE [LARGE SCALE GENOMIC DNA]</scope>
    <source>
        <strain evidence="8 9">WCA3-693-APC-4?</strain>
    </source>
</reference>
<dbReference type="GO" id="GO:0050567">
    <property type="term" value="F:glutaminyl-tRNA synthase (glutamine-hydrolyzing) activity"/>
    <property type="evidence" value="ECO:0007669"/>
    <property type="project" value="UniProtKB-UniRule"/>
</dbReference>
<dbReference type="GO" id="GO:0006412">
    <property type="term" value="P:translation"/>
    <property type="evidence" value="ECO:0007669"/>
    <property type="project" value="UniProtKB-UniRule"/>
</dbReference>
<dbReference type="Proteomes" id="UP000469523">
    <property type="component" value="Unassembled WGS sequence"/>
</dbReference>
<dbReference type="Pfam" id="PF01425">
    <property type="entry name" value="Amidase"/>
    <property type="match status" value="1"/>
</dbReference>
<dbReference type="GO" id="GO:0005524">
    <property type="term" value="F:ATP binding"/>
    <property type="evidence" value="ECO:0007669"/>
    <property type="project" value="UniProtKB-KW"/>
</dbReference>
<feature type="active site" description="Acyl-ester intermediate" evidence="6">
    <location>
        <position position="178"/>
    </location>
</feature>
<dbReference type="Gene3D" id="3.90.1300.10">
    <property type="entry name" value="Amidase signature (AS) domain"/>
    <property type="match status" value="1"/>
</dbReference>
<dbReference type="InterPro" id="IPR036928">
    <property type="entry name" value="AS_sf"/>
</dbReference>
<comment type="similarity">
    <text evidence="6">Belongs to the amidase family. GatA subfamily.</text>
</comment>
<organism evidence="8 9">
    <name type="scientific">Tissierella pigra</name>
    <dbReference type="NCBI Taxonomy" id="2607614"/>
    <lineage>
        <taxon>Bacteria</taxon>
        <taxon>Bacillati</taxon>
        <taxon>Bacillota</taxon>
        <taxon>Tissierellia</taxon>
        <taxon>Tissierellales</taxon>
        <taxon>Tissierellaceae</taxon>
        <taxon>Tissierella</taxon>
    </lineage>
</organism>
<dbReference type="EMBL" id="VUNQ01000003">
    <property type="protein sequence ID" value="MSU00275.1"/>
    <property type="molecule type" value="Genomic_DNA"/>
</dbReference>
<keyword evidence="4 6" id="KW-0648">Protein biosynthesis</keyword>
<dbReference type="InterPro" id="IPR023631">
    <property type="entry name" value="Amidase_dom"/>
</dbReference>
<accession>A0A6N7XUW6</accession>
<dbReference type="InterPro" id="IPR000120">
    <property type="entry name" value="Amidase"/>
</dbReference>
<dbReference type="HAMAP" id="MF_00120">
    <property type="entry name" value="GatA"/>
    <property type="match status" value="1"/>
</dbReference>
<keyword evidence="2 6" id="KW-0547">Nucleotide-binding</keyword>
<comment type="subunit">
    <text evidence="6">Heterotrimer of A, B and C subunits.</text>
</comment>
<evidence type="ECO:0000256" key="2">
    <source>
        <dbReference type="ARBA" id="ARBA00022741"/>
    </source>
</evidence>
<evidence type="ECO:0000256" key="6">
    <source>
        <dbReference type="HAMAP-Rule" id="MF_00120"/>
    </source>
</evidence>
<dbReference type="PANTHER" id="PTHR11895">
    <property type="entry name" value="TRANSAMIDASE"/>
    <property type="match status" value="1"/>
</dbReference>
<gene>
    <name evidence="6 8" type="primary">gatA</name>
    <name evidence="8" type="ORF">FYJ83_02200</name>
</gene>
<name>A0A6N7XUW6_9FIRM</name>
<feature type="domain" description="Amidase" evidence="7">
    <location>
        <begin position="24"/>
        <end position="472"/>
    </location>
</feature>
<dbReference type="RefSeq" id="WP_154438653.1">
    <property type="nucleotide sequence ID" value="NZ_VUNQ01000003.1"/>
</dbReference>
<dbReference type="SUPFAM" id="SSF75304">
    <property type="entry name" value="Amidase signature (AS) enzymes"/>
    <property type="match status" value="1"/>
</dbReference>
<evidence type="ECO:0000256" key="3">
    <source>
        <dbReference type="ARBA" id="ARBA00022840"/>
    </source>
</evidence>
<evidence type="ECO:0000256" key="5">
    <source>
        <dbReference type="ARBA" id="ARBA00025295"/>
    </source>
</evidence>
<keyword evidence="3 6" id="KW-0067">ATP-binding</keyword>